<dbReference type="EMBL" id="FP929052">
    <property type="protein sequence ID" value="CBL18182.1"/>
    <property type="molecule type" value="Genomic_DNA"/>
</dbReference>
<dbReference type="PANTHER" id="PTHR30404:SF0">
    <property type="entry name" value="N-ACETYLMURAMOYL-L-ALANINE AMIDASE AMIC"/>
    <property type="match status" value="1"/>
</dbReference>
<dbReference type="BioCyc" id="RCHA213810:RUM_RS12240-MONOMER"/>
<gene>
    <name evidence="3" type="ordered locus">RUM_21670</name>
</gene>
<protein>
    <submittedName>
        <fullName evidence="3">N-acetylmuramoyl-L-alanine amidase</fullName>
        <ecNumber evidence="3">3.5.1.28</ecNumber>
    </submittedName>
</protein>
<evidence type="ECO:0000313" key="4">
    <source>
        <dbReference type="Proteomes" id="UP000007054"/>
    </source>
</evidence>
<dbReference type="RefSeq" id="WP_015559088.1">
    <property type="nucleotide sequence ID" value="NC_021039.1"/>
</dbReference>
<keyword evidence="4" id="KW-1185">Reference proteome</keyword>
<dbReference type="HOGENOM" id="CLU_014322_7_1_9"/>
<dbReference type="Pfam" id="PF01520">
    <property type="entry name" value="Amidase_3"/>
    <property type="match status" value="1"/>
</dbReference>
<dbReference type="SMART" id="SM00646">
    <property type="entry name" value="Ami_3"/>
    <property type="match status" value="1"/>
</dbReference>
<dbReference type="PROSITE" id="PS51257">
    <property type="entry name" value="PROKAR_LIPOPROTEIN"/>
    <property type="match status" value="1"/>
</dbReference>
<dbReference type="GO" id="GO:0030288">
    <property type="term" value="C:outer membrane-bounded periplasmic space"/>
    <property type="evidence" value="ECO:0007669"/>
    <property type="project" value="TreeGrafter"/>
</dbReference>
<evidence type="ECO:0000313" key="3">
    <source>
        <dbReference type="EMBL" id="CBL18182.1"/>
    </source>
</evidence>
<dbReference type="GeneID" id="83157134"/>
<dbReference type="PATRIC" id="fig|213810.4.peg.2055"/>
<evidence type="ECO:0000256" key="1">
    <source>
        <dbReference type="ARBA" id="ARBA00022801"/>
    </source>
</evidence>
<reference evidence="3" key="1">
    <citation type="submission" date="2010-03" db="EMBL/GenBank/DDBJ databases">
        <title>The genome sequence of Ruminococcus sp. 18P13.</title>
        <authorList>
            <consortium name="metaHIT consortium -- http://www.metahit.eu/"/>
            <person name="Pajon A."/>
            <person name="Turner K."/>
            <person name="Parkhill J."/>
            <person name="Bernalier A."/>
        </authorList>
    </citation>
    <scope>NUCLEOTIDE SEQUENCE [LARGE SCALE GENOMIC DNA]</scope>
    <source>
        <strain evidence="3">Type strain: 18P13</strain>
    </source>
</reference>
<dbReference type="Proteomes" id="UP000007054">
    <property type="component" value="Chromosome"/>
</dbReference>
<dbReference type="KEGG" id="rch:RUM_21670"/>
<dbReference type="STRING" id="213810.RUM_21670"/>
<accession>D4LEY7</accession>
<organism evidence="3 4">
    <name type="scientific">Ruminococcus champanellensis (strain DSM 18848 / JCM 17042 / KCTC 15320 / 18P13)</name>
    <dbReference type="NCBI Taxonomy" id="213810"/>
    <lineage>
        <taxon>Bacteria</taxon>
        <taxon>Bacillati</taxon>
        <taxon>Bacillota</taxon>
        <taxon>Clostridia</taxon>
        <taxon>Eubacteriales</taxon>
        <taxon>Oscillospiraceae</taxon>
        <taxon>Ruminococcus</taxon>
    </lineage>
</organism>
<dbReference type="GO" id="GO:0008745">
    <property type="term" value="F:N-acetylmuramoyl-L-alanine amidase activity"/>
    <property type="evidence" value="ECO:0007669"/>
    <property type="project" value="UniProtKB-EC"/>
</dbReference>
<dbReference type="InterPro" id="IPR050695">
    <property type="entry name" value="N-acetylmuramoyl_amidase_3"/>
</dbReference>
<dbReference type="InterPro" id="IPR002508">
    <property type="entry name" value="MurNAc-LAA_cat"/>
</dbReference>
<name>D4LEY7_RUMC1</name>
<feature type="domain" description="MurNAc-LAA" evidence="2">
    <location>
        <begin position="120"/>
        <end position="234"/>
    </location>
</feature>
<dbReference type="GO" id="GO:0009253">
    <property type="term" value="P:peptidoglycan catabolic process"/>
    <property type="evidence" value="ECO:0007669"/>
    <property type="project" value="InterPro"/>
</dbReference>
<proteinExistence type="predicted"/>
<evidence type="ECO:0000259" key="2">
    <source>
        <dbReference type="SMART" id="SM00646"/>
    </source>
</evidence>
<dbReference type="Gene3D" id="3.40.630.40">
    <property type="entry name" value="Zn-dependent exopeptidases"/>
    <property type="match status" value="1"/>
</dbReference>
<dbReference type="AlphaFoldDB" id="D4LEY7"/>
<dbReference type="PANTHER" id="PTHR30404">
    <property type="entry name" value="N-ACETYLMURAMOYL-L-ALANINE AMIDASE"/>
    <property type="match status" value="1"/>
</dbReference>
<sequence>MAKRRRVRWDRILVTGLILFALIFMLYSCFSKDESGTDEPQNTTATQAETTQPVKKFTVTLDAGHGGNDVGCHNGDETRLEKDDNLAITLAVQKELQKFPNVEILMTRSDDTFISLENRCKVANEGHSDLFISFHRNSATEGNGVEIWINENSETGDALLASNILAALERVGVTKNRGTKEGYRDADGKNYYVNRHTDMPSCLTELGFLSNEEDNTYFDTKQTEYAKEIAQAIIDTGKQLNLYKGETAPAQSEPASTEATT</sequence>
<dbReference type="EC" id="3.5.1.28" evidence="3"/>
<dbReference type="CDD" id="cd02696">
    <property type="entry name" value="MurNAc-LAA"/>
    <property type="match status" value="1"/>
</dbReference>
<reference evidence="3" key="2">
    <citation type="submission" date="2010-03" db="EMBL/GenBank/DDBJ databases">
        <authorList>
            <person name="Pajon A."/>
        </authorList>
    </citation>
    <scope>NUCLEOTIDE SEQUENCE</scope>
    <source>
        <strain evidence="3">Type strain: 18P13</strain>
    </source>
</reference>
<dbReference type="SUPFAM" id="SSF53187">
    <property type="entry name" value="Zn-dependent exopeptidases"/>
    <property type="match status" value="1"/>
</dbReference>
<keyword evidence="1 3" id="KW-0378">Hydrolase</keyword>